<sequence>MDNQSPFNAIPPVPLALVLLIAGVELVFSAAESGFVGGPSGIGWRAGAMQDYAFAPAVVEQVFGAGDFGVDMLRRFVSYIFIHYSFTHTLWACVLLLALGKFVGEAYRPVPFVILFFGSAIFGALVYGLFSPRNVGLVGAYPGIYGLIGAYTYMMWLTLGRMGENQYRAFTLIGILMGLMLVWSMIFGATPIWIAEATGFVIGLALAPLVAPGGWQQFLSRVRQR</sequence>
<dbReference type="InterPro" id="IPR022764">
    <property type="entry name" value="Peptidase_S54_rhomboid_dom"/>
</dbReference>
<feature type="transmembrane region" description="Helical" evidence="5">
    <location>
        <begin position="192"/>
        <end position="215"/>
    </location>
</feature>
<dbReference type="GO" id="GO:0006508">
    <property type="term" value="P:proteolysis"/>
    <property type="evidence" value="ECO:0007669"/>
    <property type="project" value="UniProtKB-KW"/>
</dbReference>
<feature type="transmembrane region" description="Helical" evidence="5">
    <location>
        <begin position="110"/>
        <end position="130"/>
    </location>
</feature>
<evidence type="ECO:0000313" key="8">
    <source>
        <dbReference type="Proteomes" id="UP000245293"/>
    </source>
</evidence>
<feature type="domain" description="Peptidase S54 rhomboid" evidence="6">
    <location>
        <begin position="72"/>
        <end position="210"/>
    </location>
</feature>
<keyword evidence="7" id="KW-0645">Protease</keyword>
<feature type="transmembrane region" description="Helical" evidence="5">
    <location>
        <begin position="136"/>
        <end position="157"/>
    </location>
</feature>
<feature type="transmembrane region" description="Helical" evidence="5">
    <location>
        <begin position="12"/>
        <end position="31"/>
    </location>
</feature>
<organism evidence="7 8">
    <name type="scientific">Salibaculum griseiflavum</name>
    <dbReference type="NCBI Taxonomy" id="1914409"/>
    <lineage>
        <taxon>Bacteria</taxon>
        <taxon>Pseudomonadati</taxon>
        <taxon>Pseudomonadota</taxon>
        <taxon>Alphaproteobacteria</taxon>
        <taxon>Rhodobacterales</taxon>
        <taxon>Roseobacteraceae</taxon>
        <taxon>Salibaculum</taxon>
    </lineage>
</organism>
<dbReference type="AlphaFoldDB" id="A0A2V1P8V5"/>
<keyword evidence="2 5" id="KW-0812">Transmembrane</keyword>
<protein>
    <submittedName>
        <fullName evidence="7">Rhomboid family intramembrane serine protease</fullName>
    </submittedName>
</protein>
<feature type="transmembrane region" description="Helical" evidence="5">
    <location>
        <begin position="169"/>
        <end position="186"/>
    </location>
</feature>
<name>A0A2V1P8V5_9RHOB</name>
<evidence type="ECO:0000256" key="4">
    <source>
        <dbReference type="ARBA" id="ARBA00023136"/>
    </source>
</evidence>
<reference evidence="8" key="1">
    <citation type="submission" date="2018-05" db="EMBL/GenBank/DDBJ databases">
        <authorList>
            <person name="Du Z."/>
            <person name="Wang X."/>
        </authorList>
    </citation>
    <scope>NUCLEOTIDE SEQUENCE [LARGE SCALE GENOMIC DNA]</scope>
    <source>
        <strain evidence="8">WDS4C29</strain>
    </source>
</reference>
<dbReference type="EMBL" id="QETF01000004">
    <property type="protein sequence ID" value="PWG17787.1"/>
    <property type="molecule type" value="Genomic_DNA"/>
</dbReference>
<dbReference type="SUPFAM" id="SSF144091">
    <property type="entry name" value="Rhomboid-like"/>
    <property type="match status" value="1"/>
</dbReference>
<dbReference type="Gene3D" id="1.20.1540.10">
    <property type="entry name" value="Rhomboid-like"/>
    <property type="match status" value="1"/>
</dbReference>
<evidence type="ECO:0000313" key="7">
    <source>
        <dbReference type="EMBL" id="PWG17787.1"/>
    </source>
</evidence>
<keyword evidence="8" id="KW-1185">Reference proteome</keyword>
<feature type="transmembrane region" description="Helical" evidence="5">
    <location>
        <begin position="76"/>
        <end position="98"/>
    </location>
</feature>
<keyword evidence="3 5" id="KW-1133">Transmembrane helix</keyword>
<dbReference type="RefSeq" id="WP_109387645.1">
    <property type="nucleotide sequence ID" value="NZ_QETF01000004.1"/>
</dbReference>
<dbReference type="GO" id="GO:0004252">
    <property type="term" value="F:serine-type endopeptidase activity"/>
    <property type="evidence" value="ECO:0007669"/>
    <property type="project" value="InterPro"/>
</dbReference>
<dbReference type="Proteomes" id="UP000245293">
    <property type="component" value="Unassembled WGS sequence"/>
</dbReference>
<dbReference type="GO" id="GO:0016020">
    <property type="term" value="C:membrane"/>
    <property type="evidence" value="ECO:0007669"/>
    <property type="project" value="UniProtKB-SubCell"/>
</dbReference>
<evidence type="ECO:0000256" key="5">
    <source>
        <dbReference type="SAM" id="Phobius"/>
    </source>
</evidence>
<evidence type="ECO:0000256" key="1">
    <source>
        <dbReference type="ARBA" id="ARBA00004141"/>
    </source>
</evidence>
<comment type="subcellular location">
    <subcellularLocation>
        <location evidence="1">Membrane</location>
        <topology evidence="1">Multi-pass membrane protein</topology>
    </subcellularLocation>
</comment>
<proteinExistence type="predicted"/>
<keyword evidence="7" id="KW-0378">Hydrolase</keyword>
<evidence type="ECO:0000256" key="3">
    <source>
        <dbReference type="ARBA" id="ARBA00022989"/>
    </source>
</evidence>
<dbReference type="OrthoDB" id="7836448at2"/>
<comment type="caution">
    <text evidence="7">The sequence shown here is derived from an EMBL/GenBank/DDBJ whole genome shotgun (WGS) entry which is preliminary data.</text>
</comment>
<keyword evidence="4 5" id="KW-0472">Membrane</keyword>
<dbReference type="Pfam" id="PF01694">
    <property type="entry name" value="Rhomboid"/>
    <property type="match status" value="1"/>
</dbReference>
<dbReference type="InterPro" id="IPR035952">
    <property type="entry name" value="Rhomboid-like_sf"/>
</dbReference>
<evidence type="ECO:0000256" key="2">
    <source>
        <dbReference type="ARBA" id="ARBA00022692"/>
    </source>
</evidence>
<gene>
    <name evidence="7" type="ORF">DFK10_05405</name>
</gene>
<accession>A0A2V1P8V5</accession>
<evidence type="ECO:0000259" key="6">
    <source>
        <dbReference type="Pfam" id="PF01694"/>
    </source>
</evidence>